<dbReference type="PANTHER" id="PTHR12935:SF0">
    <property type="entry name" value="GAMMA-GLUTAMYLCYCLOTRANSFERASE"/>
    <property type="match status" value="1"/>
</dbReference>
<dbReference type="Proteomes" id="UP000035642">
    <property type="component" value="Unassembled WGS sequence"/>
</dbReference>
<dbReference type="WBParaSite" id="ACAC_0000203101-mRNA-1">
    <property type="protein sequence ID" value="ACAC_0000203101-mRNA-1"/>
    <property type="gene ID" value="ACAC_0000203101"/>
</dbReference>
<evidence type="ECO:0000256" key="1">
    <source>
        <dbReference type="ARBA" id="ARBA00012346"/>
    </source>
</evidence>
<name>A0A0K0CWZ9_ANGCA</name>
<dbReference type="InterPro" id="IPR036568">
    <property type="entry name" value="GGCT-like_sf"/>
</dbReference>
<keyword evidence="5" id="KW-1185">Reference proteome</keyword>
<evidence type="ECO:0000256" key="3">
    <source>
        <dbReference type="PIRSR" id="PIRSR617939-1"/>
    </source>
</evidence>
<reference evidence="6" key="2">
    <citation type="submission" date="2017-02" db="UniProtKB">
        <authorList>
            <consortium name="WormBaseParasite"/>
        </authorList>
    </citation>
    <scope>IDENTIFICATION</scope>
</reference>
<sequence>LLLYRKSLEVLEVKDSLSMTRFFYYFAYGSNLLKERIRYTYGQIKGAEFERNGVLKNYELDFVANSTRWHGGLATIKEKWGAEVYGCVWRIPEEFADELDLQEKGYHRLTVRIECVNSVIECRTYQYSDSKAPSLPPSPHYKTVILAGAVENSLPASYILGLERIVDNGYKGRVEVDIEVIRLCKLIVEVLMTILILSINADITFYVTTRPNTVTG</sequence>
<dbReference type="STRING" id="6313.A0A0K0CWZ9"/>
<dbReference type="CDD" id="cd06661">
    <property type="entry name" value="GGCT_like"/>
    <property type="match status" value="1"/>
</dbReference>
<reference evidence="5" key="1">
    <citation type="submission" date="2012-09" db="EMBL/GenBank/DDBJ databases">
        <authorList>
            <person name="Martin A.A."/>
        </authorList>
    </citation>
    <scope>NUCLEOTIDE SEQUENCE</scope>
</reference>
<dbReference type="Gene3D" id="3.10.490.10">
    <property type="entry name" value="Gamma-glutamyl cyclotransferase-like"/>
    <property type="match status" value="1"/>
</dbReference>
<dbReference type="EC" id="4.3.2.9" evidence="1"/>
<feature type="binding site" evidence="4">
    <location>
        <position position="141"/>
    </location>
    <ligand>
        <name>substrate</name>
    </ligand>
</feature>
<evidence type="ECO:0000313" key="5">
    <source>
        <dbReference type="Proteomes" id="UP000035642"/>
    </source>
</evidence>
<organism evidence="5 6">
    <name type="scientific">Angiostrongylus cantonensis</name>
    <name type="common">Rat lungworm</name>
    <dbReference type="NCBI Taxonomy" id="6313"/>
    <lineage>
        <taxon>Eukaryota</taxon>
        <taxon>Metazoa</taxon>
        <taxon>Ecdysozoa</taxon>
        <taxon>Nematoda</taxon>
        <taxon>Chromadorea</taxon>
        <taxon>Rhabditida</taxon>
        <taxon>Rhabditina</taxon>
        <taxon>Rhabditomorpha</taxon>
        <taxon>Strongyloidea</taxon>
        <taxon>Metastrongylidae</taxon>
        <taxon>Angiostrongylus</taxon>
    </lineage>
</organism>
<dbReference type="InterPro" id="IPR013024">
    <property type="entry name" value="GGCT-like"/>
</dbReference>
<accession>A0A0K0CWZ9</accession>
<feature type="active site" description="Proton acceptor" evidence="3">
    <location>
        <position position="103"/>
    </location>
</feature>
<evidence type="ECO:0000256" key="4">
    <source>
        <dbReference type="PIRSR" id="PIRSR617939-2"/>
    </source>
</evidence>
<evidence type="ECO:0000313" key="6">
    <source>
        <dbReference type="WBParaSite" id="ACAC_0000203101-mRNA-1"/>
    </source>
</evidence>
<dbReference type="PANTHER" id="PTHR12935">
    <property type="entry name" value="GAMMA-GLUTAMYLCYCLOTRANSFERASE"/>
    <property type="match status" value="1"/>
</dbReference>
<dbReference type="AlphaFoldDB" id="A0A0K0CWZ9"/>
<keyword evidence="2" id="KW-0456">Lyase</keyword>
<proteinExistence type="predicted"/>
<dbReference type="Pfam" id="PF13772">
    <property type="entry name" value="AIG2_2"/>
    <property type="match status" value="1"/>
</dbReference>
<feature type="binding site" evidence="4">
    <location>
        <begin position="25"/>
        <end position="30"/>
    </location>
    <ligand>
        <name>substrate</name>
    </ligand>
</feature>
<dbReference type="InterPro" id="IPR017939">
    <property type="entry name" value="G-Glutamylcylcotransferase"/>
</dbReference>
<dbReference type="SUPFAM" id="SSF110857">
    <property type="entry name" value="Gamma-glutamyl cyclotransferase-like"/>
    <property type="match status" value="1"/>
</dbReference>
<dbReference type="GO" id="GO:0003839">
    <property type="term" value="F:gamma-glutamylcyclotransferase activity"/>
    <property type="evidence" value="ECO:0007669"/>
    <property type="project" value="UniProtKB-EC"/>
</dbReference>
<protein>
    <recommendedName>
        <fullName evidence="1">gamma-glutamylcyclotransferase</fullName>
        <ecNumber evidence="1">4.3.2.9</ecNumber>
    </recommendedName>
</protein>
<evidence type="ECO:0000256" key="2">
    <source>
        <dbReference type="ARBA" id="ARBA00023239"/>
    </source>
</evidence>